<evidence type="ECO:0000256" key="7">
    <source>
        <dbReference type="ARBA" id="ARBA00023136"/>
    </source>
</evidence>
<keyword evidence="5 9" id="KW-0378">Hydrolase</keyword>
<dbReference type="InterPro" id="IPR051201">
    <property type="entry name" value="Chloro_Bact_Ser_Proteases"/>
</dbReference>
<dbReference type="PANTHER" id="PTHR43343">
    <property type="entry name" value="PEPTIDASE S12"/>
    <property type="match status" value="1"/>
</dbReference>
<proteinExistence type="inferred from homology"/>
<dbReference type="AlphaFoldDB" id="A0AAJ5W2V7"/>
<dbReference type="Gene3D" id="2.40.10.10">
    <property type="entry name" value="Trypsin-like serine proteases"/>
    <property type="match status" value="2"/>
</dbReference>
<feature type="transmembrane region" description="Helical" evidence="8">
    <location>
        <begin position="100"/>
        <end position="124"/>
    </location>
</feature>
<keyword evidence="4 8" id="KW-0812">Transmembrane</keyword>
<dbReference type="InterPro" id="IPR003825">
    <property type="entry name" value="Colicin-V_CvpA"/>
</dbReference>
<gene>
    <name evidence="9" type="ORF">P0Y48_05810</name>
</gene>
<dbReference type="Pfam" id="PF13365">
    <property type="entry name" value="Trypsin_2"/>
    <property type="match status" value="1"/>
</dbReference>
<organism evidence="9 10">
    <name type="scientific">Candidatus Microbacterium phytovorans</name>
    <dbReference type="NCBI Taxonomy" id="3121374"/>
    <lineage>
        <taxon>Bacteria</taxon>
        <taxon>Bacillati</taxon>
        <taxon>Actinomycetota</taxon>
        <taxon>Actinomycetes</taxon>
        <taxon>Micrococcales</taxon>
        <taxon>Microbacteriaceae</taxon>
        <taxon>Microbacterium</taxon>
    </lineage>
</organism>
<comment type="similarity">
    <text evidence="2">Belongs to the peptidase S1C family.</text>
</comment>
<dbReference type="GO" id="GO:0006508">
    <property type="term" value="P:proteolysis"/>
    <property type="evidence" value="ECO:0007669"/>
    <property type="project" value="UniProtKB-KW"/>
</dbReference>
<evidence type="ECO:0000313" key="9">
    <source>
        <dbReference type="EMBL" id="WEK14712.1"/>
    </source>
</evidence>
<keyword evidence="7 8" id="KW-0472">Membrane</keyword>
<keyword evidence="6 8" id="KW-1133">Transmembrane helix</keyword>
<evidence type="ECO:0000256" key="6">
    <source>
        <dbReference type="ARBA" id="ARBA00022989"/>
    </source>
</evidence>
<sequence>MPIVDIIAVVALLGAFVTGIARGFFASLGTLVGMVAGAFLALWLVPVVTPAISSVIPVGLWRSVALAAVAIGILLAVTALGTAIGAWVRSGVDRTRLRWVERFLGGLVSTVATALVLLMVAAGVTASGTPVVSSAVASSQVLLALDRLTPAPLDDALAQVRGFVVTDTLPRLGTVIGTVVTPTGPPVELDDPELQAASASVARISGTAYACGVSMTGSGFVAGDDLVVTNAHVVAGVDAPVVELPGGRVREGRLVYLDPEDDLAVIAVDGLDGAPLVIADPVDPGTQAAVQGYPLGGPFTSSTAAVVSVGEVPVPDIYESSTNLRDVYALDADVRPGNSGGPLLDQDGRVIGVVFARGADGEDRGYAMTTRELRPVLDAVGADDPTVSSGRCAA</sequence>
<evidence type="ECO:0000313" key="10">
    <source>
        <dbReference type="Proteomes" id="UP001213972"/>
    </source>
</evidence>
<dbReference type="PANTHER" id="PTHR43343:SF3">
    <property type="entry name" value="PROTEASE DO-LIKE 8, CHLOROPLASTIC"/>
    <property type="match status" value="1"/>
</dbReference>
<dbReference type="InterPro" id="IPR009003">
    <property type="entry name" value="Peptidase_S1_PA"/>
</dbReference>
<dbReference type="InterPro" id="IPR001940">
    <property type="entry name" value="Peptidase_S1C"/>
</dbReference>
<comment type="subcellular location">
    <subcellularLocation>
        <location evidence="1">Membrane</location>
        <topology evidence="1">Multi-pass membrane protein</topology>
    </subcellularLocation>
</comment>
<evidence type="ECO:0000256" key="5">
    <source>
        <dbReference type="ARBA" id="ARBA00022801"/>
    </source>
</evidence>
<evidence type="ECO:0000256" key="8">
    <source>
        <dbReference type="SAM" id="Phobius"/>
    </source>
</evidence>
<dbReference type="NCBIfam" id="NF033740">
    <property type="entry name" value="MarP_fam_protase"/>
    <property type="match status" value="1"/>
</dbReference>
<reference evidence="9" key="1">
    <citation type="submission" date="2023-03" db="EMBL/GenBank/DDBJ databases">
        <title>Andean soil-derived lignocellulolytic bacterial consortium as a source of novel taxa and putative plastic-active enzymes.</title>
        <authorList>
            <person name="Diaz-Garcia L."/>
            <person name="Chuvochina M."/>
            <person name="Feuerriegel G."/>
            <person name="Bunk B."/>
            <person name="Sproer C."/>
            <person name="Streit W.R."/>
            <person name="Rodriguez L.M."/>
            <person name="Overmann J."/>
            <person name="Jimenez D.J."/>
        </authorList>
    </citation>
    <scope>NUCLEOTIDE SEQUENCE</scope>
    <source>
        <strain evidence="9">MAG 4610</strain>
    </source>
</reference>
<dbReference type="EC" id="3.4.21.-" evidence="9"/>
<feature type="transmembrane region" description="Helical" evidence="8">
    <location>
        <begin position="6"/>
        <end position="25"/>
    </location>
</feature>
<accession>A0AAJ5W2V7</accession>
<dbReference type="GO" id="GO:0009403">
    <property type="term" value="P:toxin biosynthetic process"/>
    <property type="evidence" value="ECO:0007669"/>
    <property type="project" value="InterPro"/>
</dbReference>
<dbReference type="InterPro" id="IPR047680">
    <property type="entry name" value="MarP-like"/>
</dbReference>
<dbReference type="GO" id="GO:0016020">
    <property type="term" value="C:membrane"/>
    <property type="evidence" value="ECO:0007669"/>
    <property type="project" value="UniProtKB-SubCell"/>
</dbReference>
<keyword evidence="3 9" id="KW-0645">Protease</keyword>
<evidence type="ECO:0000256" key="4">
    <source>
        <dbReference type="ARBA" id="ARBA00022692"/>
    </source>
</evidence>
<dbReference type="SUPFAM" id="SSF50494">
    <property type="entry name" value="Trypsin-like serine proteases"/>
    <property type="match status" value="1"/>
</dbReference>
<feature type="transmembrane region" description="Helical" evidence="8">
    <location>
        <begin position="64"/>
        <end position="88"/>
    </location>
</feature>
<evidence type="ECO:0000256" key="3">
    <source>
        <dbReference type="ARBA" id="ARBA00022670"/>
    </source>
</evidence>
<dbReference type="Pfam" id="PF02674">
    <property type="entry name" value="Colicin_V"/>
    <property type="match status" value="1"/>
</dbReference>
<evidence type="ECO:0000256" key="2">
    <source>
        <dbReference type="ARBA" id="ARBA00010541"/>
    </source>
</evidence>
<dbReference type="GO" id="GO:0004252">
    <property type="term" value="F:serine-type endopeptidase activity"/>
    <property type="evidence" value="ECO:0007669"/>
    <property type="project" value="InterPro"/>
</dbReference>
<protein>
    <submittedName>
        <fullName evidence="9">MarP family serine protease</fullName>
        <ecNumber evidence="9">3.4.21.-</ecNumber>
    </submittedName>
</protein>
<name>A0AAJ5W2V7_9MICO</name>
<dbReference type="EMBL" id="CP119321">
    <property type="protein sequence ID" value="WEK14712.1"/>
    <property type="molecule type" value="Genomic_DNA"/>
</dbReference>
<evidence type="ECO:0000256" key="1">
    <source>
        <dbReference type="ARBA" id="ARBA00004141"/>
    </source>
</evidence>
<dbReference type="Proteomes" id="UP001213972">
    <property type="component" value="Chromosome"/>
</dbReference>
<feature type="transmembrane region" description="Helical" evidence="8">
    <location>
        <begin position="32"/>
        <end position="52"/>
    </location>
</feature>
<dbReference type="InterPro" id="IPR043504">
    <property type="entry name" value="Peptidase_S1_PA_chymotrypsin"/>
</dbReference>
<dbReference type="PRINTS" id="PR00834">
    <property type="entry name" value="PROTEASES2C"/>
</dbReference>